<accession>A0A8H5BAG1</accession>
<reference evidence="1 2" key="1">
    <citation type="journal article" date="2020" name="ISME J.">
        <title>Uncovering the hidden diversity of litter-decomposition mechanisms in mushroom-forming fungi.</title>
        <authorList>
            <person name="Floudas D."/>
            <person name="Bentzer J."/>
            <person name="Ahren D."/>
            <person name="Johansson T."/>
            <person name="Persson P."/>
            <person name="Tunlid A."/>
        </authorList>
    </citation>
    <scope>NUCLEOTIDE SEQUENCE [LARGE SCALE GENOMIC DNA]</scope>
    <source>
        <strain evidence="1 2">CBS 101986</strain>
    </source>
</reference>
<gene>
    <name evidence="1" type="ORF">D9619_008335</name>
</gene>
<organism evidence="1 2">
    <name type="scientific">Psilocybe cf. subviscida</name>
    <dbReference type="NCBI Taxonomy" id="2480587"/>
    <lineage>
        <taxon>Eukaryota</taxon>
        <taxon>Fungi</taxon>
        <taxon>Dikarya</taxon>
        <taxon>Basidiomycota</taxon>
        <taxon>Agaricomycotina</taxon>
        <taxon>Agaricomycetes</taxon>
        <taxon>Agaricomycetidae</taxon>
        <taxon>Agaricales</taxon>
        <taxon>Agaricineae</taxon>
        <taxon>Strophariaceae</taxon>
        <taxon>Psilocybe</taxon>
    </lineage>
</organism>
<proteinExistence type="predicted"/>
<evidence type="ECO:0000313" key="1">
    <source>
        <dbReference type="EMBL" id="KAF5319533.1"/>
    </source>
</evidence>
<dbReference type="EMBL" id="JAACJJ010000029">
    <property type="protein sequence ID" value="KAF5319533.1"/>
    <property type="molecule type" value="Genomic_DNA"/>
</dbReference>
<protein>
    <submittedName>
        <fullName evidence="1">Uncharacterized protein</fullName>
    </submittedName>
</protein>
<dbReference type="AlphaFoldDB" id="A0A8H5BAG1"/>
<evidence type="ECO:0000313" key="2">
    <source>
        <dbReference type="Proteomes" id="UP000567179"/>
    </source>
</evidence>
<sequence>MEVYVGATAAAKTYLNGEFPGTETGAGVDVGIDMGVGMCGATTKLFVFFFFDLGHHLFRFSTLFSVPLLADAIEQRVRTYMDFGSVLLFYHISALFRSPPLTRTTLL</sequence>
<dbReference type="Proteomes" id="UP000567179">
    <property type="component" value="Unassembled WGS sequence"/>
</dbReference>
<keyword evidence="2" id="KW-1185">Reference proteome</keyword>
<name>A0A8H5BAG1_9AGAR</name>
<comment type="caution">
    <text evidence="1">The sequence shown here is derived from an EMBL/GenBank/DDBJ whole genome shotgun (WGS) entry which is preliminary data.</text>
</comment>